<dbReference type="KEGG" id="fcr:HYN56_22380"/>
<dbReference type="InterPro" id="IPR001387">
    <property type="entry name" value="Cro/C1-type_HTH"/>
</dbReference>
<protein>
    <recommendedName>
        <fullName evidence="2">HTH cro/C1-type domain-containing protein</fullName>
    </recommendedName>
</protein>
<dbReference type="SMART" id="SM00530">
    <property type="entry name" value="HTH_XRE"/>
    <property type="match status" value="1"/>
</dbReference>
<sequence length="85" mass="10111">MNCLYFLFFMRYSVYENIRKIRELKNLTREYVAAELKMSTSGYGKIERGDVDLTVSKLIEISKVLEVSIEFIFKFDVSIFFSETR</sequence>
<dbReference type="EMBL" id="CP029255">
    <property type="protein sequence ID" value="AWK06829.1"/>
    <property type="molecule type" value="Genomic_DNA"/>
</dbReference>
<dbReference type="AlphaFoldDB" id="A0A2S1YRX7"/>
<proteinExistence type="predicted"/>
<dbReference type="InterPro" id="IPR010982">
    <property type="entry name" value="Lambda_DNA-bd_dom_sf"/>
</dbReference>
<dbReference type="PANTHER" id="PTHR46797">
    <property type="entry name" value="HTH-TYPE TRANSCRIPTIONAL REGULATOR"/>
    <property type="match status" value="1"/>
</dbReference>
<organism evidence="3 4">
    <name type="scientific">Flavobacterium crocinum</name>
    <dbReference type="NCBI Taxonomy" id="2183896"/>
    <lineage>
        <taxon>Bacteria</taxon>
        <taxon>Pseudomonadati</taxon>
        <taxon>Bacteroidota</taxon>
        <taxon>Flavobacteriia</taxon>
        <taxon>Flavobacteriales</taxon>
        <taxon>Flavobacteriaceae</taxon>
        <taxon>Flavobacterium</taxon>
    </lineage>
</organism>
<dbReference type="Gene3D" id="1.10.260.40">
    <property type="entry name" value="lambda repressor-like DNA-binding domains"/>
    <property type="match status" value="1"/>
</dbReference>
<dbReference type="GO" id="GO:0003677">
    <property type="term" value="F:DNA binding"/>
    <property type="evidence" value="ECO:0007669"/>
    <property type="project" value="UniProtKB-KW"/>
</dbReference>
<dbReference type="SUPFAM" id="SSF47413">
    <property type="entry name" value="lambda repressor-like DNA-binding domains"/>
    <property type="match status" value="1"/>
</dbReference>
<feature type="domain" description="HTH cro/C1-type" evidence="2">
    <location>
        <begin position="18"/>
        <end position="72"/>
    </location>
</feature>
<dbReference type="Proteomes" id="UP000245250">
    <property type="component" value="Chromosome"/>
</dbReference>
<gene>
    <name evidence="3" type="ORF">HYN56_22380</name>
</gene>
<keyword evidence="4" id="KW-1185">Reference proteome</keyword>
<reference evidence="3 4" key="1">
    <citation type="submission" date="2018-05" db="EMBL/GenBank/DDBJ databases">
        <title>Genome sequencing of Flavobacterium sp. HYN0056.</title>
        <authorList>
            <person name="Yi H."/>
            <person name="Baek C."/>
        </authorList>
    </citation>
    <scope>NUCLEOTIDE SEQUENCE [LARGE SCALE GENOMIC DNA]</scope>
    <source>
        <strain evidence="3 4">HYN0056</strain>
    </source>
</reference>
<evidence type="ECO:0000313" key="4">
    <source>
        <dbReference type="Proteomes" id="UP000245250"/>
    </source>
</evidence>
<name>A0A2S1YRX7_9FLAO</name>
<keyword evidence="1" id="KW-0238">DNA-binding</keyword>
<evidence type="ECO:0000313" key="3">
    <source>
        <dbReference type="EMBL" id="AWK06829.1"/>
    </source>
</evidence>
<dbReference type="PROSITE" id="PS50943">
    <property type="entry name" value="HTH_CROC1"/>
    <property type="match status" value="1"/>
</dbReference>
<dbReference type="PANTHER" id="PTHR46797:SF1">
    <property type="entry name" value="METHYLPHOSPHONATE SYNTHASE"/>
    <property type="match status" value="1"/>
</dbReference>
<dbReference type="OrthoDB" id="798409at2"/>
<evidence type="ECO:0000259" key="2">
    <source>
        <dbReference type="PROSITE" id="PS50943"/>
    </source>
</evidence>
<accession>A0A2S1YRX7</accession>
<evidence type="ECO:0000256" key="1">
    <source>
        <dbReference type="ARBA" id="ARBA00023125"/>
    </source>
</evidence>
<dbReference type="Pfam" id="PF01381">
    <property type="entry name" value="HTH_3"/>
    <property type="match status" value="1"/>
</dbReference>
<dbReference type="CDD" id="cd00093">
    <property type="entry name" value="HTH_XRE"/>
    <property type="match status" value="1"/>
</dbReference>
<dbReference type="GO" id="GO:0003700">
    <property type="term" value="F:DNA-binding transcription factor activity"/>
    <property type="evidence" value="ECO:0007669"/>
    <property type="project" value="TreeGrafter"/>
</dbReference>
<dbReference type="InterPro" id="IPR050807">
    <property type="entry name" value="TransReg_Diox_bact_type"/>
</dbReference>
<dbReference type="GO" id="GO:0005829">
    <property type="term" value="C:cytosol"/>
    <property type="evidence" value="ECO:0007669"/>
    <property type="project" value="TreeGrafter"/>
</dbReference>